<dbReference type="AlphaFoldDB" id="A0A9P4Y3Z5"/>
<dbReference type="EMBL" id="MU032347">
    <property type="protein sequence ID" value="KAF3766273.1"/>
    <property type="molecule type" value="Genomic_DNA"/>
</dbReference>
<organism evidence="1 2">
    <name type="scientific">Cryphonectria parasitica (strain ATCC 38755 / EP155)</name>
    <dbReference type="NCBI Taxonomy" id="660469"/>
    <lineage>
        <taxon>Eukaryota</taxon>
        <taxon>Fungi</taxon>
        <taxon>Dikarya</taxon>
        <taxon>Ascomycota</taxon>
        <taxon>Pezizomycotina</taxon>
        <taxon>Sordariomycetes</taxon>
        <taxon>Sordariomycetidae</taxon>
        <taxon>Diaporthales</taxon>
        <taxon>Cryphonectriaceae</taxon>
        <taxon>Cryphonectria-Endothia species complex</taxon>
        <taxon>Cryphonectria</taxon>
    </lineage>
</organism>
<evidence type="ECO:0000313" key="2">
    <source>
        <dbReference type="Proteomes" id="UP000803844"/>
    </source>
</evidence>
<proteinExistence type="predicted"/>
<dbReference type="RefSeq" id="XP_040777234.1">
    <property type="nucleotide sequence ID" value="XM_040925183.1"/>
</dbReference>
<gene>
    <name evidence="1" type="ORF">M406DRAFT_68631</name>
</gene>
<name>A0A9P4Y3Z5_CRYP1</name>
<protein>
    <submittedName>
        <fullName evidence="1">Uncharacterized protein</fullName>
    </submittedName>
</protein>
<comment type="caution">
    <text evidence="1">The sequence shown here is derived from an EMBL/GenBank/DDBJ whole genome shotgun (WGS) entry which is preliminary data.</text>
</comment>
<keyword evidence="2" id="KW-1185">Reference proteome</keyword>
<dbReference type="GeneID" id="63842312"/>
<evidence type="ECO:0000313" key="1">
    <source>
        <dbReference type="EMBL" id="KAF3766273.1"/>
    </source>
</evidence>
<reference evidence="1" key="1">
    <citation type="journal article" date="2020" name="Phytopathology">
        <title>Genome sequence of the chestnut blight fungus Cryphonectria parasitica EP155: A fundamental resource for an archetypical invasive plant pathogen.</title>
        <authorList>
            <person name="Crouch J.A."/>
            <person name="Dawe A."/>
            <person name="Aerts A."/>
            <person name="Barry K."/>
            <person name="Churchill A.C.L."/>
            <person name="Grimwood J."/>
            <person name="Hillman B."/>
            <person name="Milgroom M.G."/>
            <person name="Pangilinan J."/>
            <person name="Smith M."/>
            <person name="Salamov A."/>
            <person name="Schmutz J."/>
            <person name="Yadav J."/>
            <person name="Grigoriev I.V."/>
            <person name="Nuss D."/>
        </authorList>
    </citation>
    <scope>NUCLEOTIDE SEQUENCE</scope>
    <source>
        <strain evidence="1">EP155</strain>
    </source>
</reference>
<sequence>MPPTRKTKSAHLEATKRDLPLVVQHLVCMKCATITEYDCVPSCEEPITLACQHSTASSSACDVCSANNKKNSVENEDEGEDMDEDDCANLFDDEDRLLVAKVQHRLVCAFLAARSAHLSEWAMTSNKKPTMAAYQAYMEFADRCTTMRFDFVKASSSFKKWLIIKRIWALLPRLIPVDSGFII</sequence>
<accession>A0A9P4Y3Z5</accession>
<dbReference type="Proteomes" id="UP000803844">
    <property type="component" value="Unassembled WGS sequence"/>
</dbReference>